<dbReference type="GO" id="GO:0043565">
    <property type="term" value="F:sequence-specific DNA binding"/>
    <property type="evidence" value="ECO:0007669"/>
    <property type="project" value="InterPro"/>
</dbReference>
<evidence type="ECO:0000313" key="4">
    <source>
        <dbReference type="EMBL" id="EHP29674.1"/>
    </source>
</evidence>
<organism evidence="4 5">
    <name type="scientific">Sulfurimonas gotlandica (strain DSM 19862 / JCM 16533 / GD1)</name>
    <dbReference type="NCBI Taxonomy" id="929558"/>
    <lineage>
        <taxon>Bacteria</taxon>
        <taxon>Pseudomonadati</taxon>
        <taxon>Campylobacterota</taxon>
        <taxon>Epsilonproteobacteria</taxon>
        <taxon>Campylobacterales</taxon>
        <taxon>Sulfurimonadaceae</taxon>
        <taxon>Sulfurimonas</taxon>
    </lineage>
</organism>
<dbReference type="eggNOG" id="COG2207">
    <property type="taxonomic scope" value="Bacteria"/>
</dbReference>
<reference evidence="4 5" key="1">
    <citation type="journal article" date="2012" name="Proc. Natl. Acad. Sci. U.S.A.">
        <title>Genome and physiology of a model Epsilonproteobacterium responsible for sulfide detoxification in marine oxygen depletion zones.</title>
        <authorList>
            <person name="Grote J."/>
            <person name="Schott T."/>
            <person name="Bruckner C.G."/>
            <person name="Glockner F.O."/>
            <person name="Jost G."/>
            <person name="Teeling H."/>
            <person name="Labrenz M."/>
            <person name="Jurgens K."/>
        </authorList>
    </citation>
    <scope>NUCLEOTIDE SEQUENCE [LARGE SCALE GENOMIC DNA]</scope>
    <source>
        <strain evidence="4 5">GD1</strain>
    </source>
</reference>
<evidence type="ECO:0000313" key="5">
    <source>
        <dbReference type="Proteomes" id="UP000006431"/>
    </source>
</evidence>
<accession>H1FYX9</accession>
<evidence type="ECO:0000256" key="2">
    <source>
        <dbReference type="ARBA" id="ARBA00023163"/>
    </source>
</evidence>
<dbReference type="STRING" id="929558.SMGD1_1150"/>
<name>H1FYX9_SULGG</name>
<dbReference type="OrthoDB" id="2559672at2"/>
<protein>
    <recommendedName>
        <fullName evidence="3">HTH araC/xylS-type domain-containing protein</fullName>
    </recommendedName>
</protein>
<sequence>MIYDIFSPSRELESIVKQYVIVNSLEGVESLLFLPNGCNFIVFNRGIEGYTKIYKEDNKFSIPKNYSVSVKTNKVEKFVCCNENFSKDITFPVILAELTPIGYYKLFNKEASGLNSSYEELEPDTIETYFKNLYSHNSIKEELEYLNTSLKSIYDSQDSPHLTLYDVIDKIVNSYRFEVTVESLTKEFGCSRSTMERQFKKVVGLTPKNFIFVSKFCRTVLAYIEDECTFKELEYLYSDNSHMNSVFKKFLGVSPSVILNEVANKKIQIYQMQKLKEVG</sequence>
<dbReference type="InterPro" id="IPR009057">
    <property type="entry name" value="Homeodomain-like_sf"/>
</dbReference>
<dbReference type="Proteomes" id="UP000006431">
    <property type="component" value="Unassembled WGS sequence"/>
</dbReference>
<evidence type="ECO:0000256" key="1">
    <source>
        <dbReference type="ARBA" id="ARBA00023015"/>
    </source>
</evidence>
<dbReference type="Gene3D" id="1.10.10.60">
    <property type="entry name" value="Homeodomain-like"/>
    <property type="match status" value="1"/>
</dbReference>
<feature type="domain" description="HTH araC/xylS-type" evidence="3">
    <location>
        <begin position="165"/>
        <end position="261"/>
    </location>
</feature>
<dbReference type="PATRIC" id="fig|929558.5.peg.1142"/>
<proteinExistence type="predicted"/>
<keyword evidence="2" id="KW-0804">Transcription</keyword>
<gene>
    <name evidence="4" type="ORF">SMGD1_1150</name>
</gene>
<dbReference type="SMART" id="SM00342">
    <property type="entry name" value="HTH_ARAC"/>
    <property type="match status" value="1"/>
</dbReference>
<dbReference type="SUPFAM" id="SSF46689">
    <property type="entry name" value="Homeodomain-like"/>
    <property type="match status" value="1"/>
</dbReference>
<dbReference type="HOGENOM" id="CLU_993665_0_0_7"/>
<dbReference type="EMBL" id="AFRZ01000001">
    <property type="protein sequence ID" value="EHP29674.1"/>
    <property type="molecule type" value="Genomic_DNA"/>
</dbReference>
<keyword evidence="5" id="KW-1185">Reference proteome</keyword>
<dbReference type="AlphaFoldDB" id="H1FYX9"/>
<comment type="caution">
    <text evidence="4">The sequence shown here is derived from an EMBL/GenBank/DDBJ whole genome shotgun (WGS) entry which is preliminary data.</text>
</comment>
<dbReference type="GO" id="GO:0003700">
    <property type="term" value="F:DNA-binding transcription factor activity"/>
    <property type="evidence" value="ECO:0007669"/>
    <property type="project" value="InterPro"/>
</dbReference>
<keyword evidence="1" id="KW-0805">Transcription regulation</keyword>
<dbReference type="PROSITE" id="PS01124">
    <property type="entry name" value="HTH_ARAC_FAMILY_2"/>
    <property type="match status" value="1"/>
</dbReference>
<dbReference type="InterPro" id="IPR018060">
    <property type="entry name" value="HTH_AraC"/>
</dbReference>
<dbReference type="Pfam" id="PF12833">
    <property type="entry name" value="HTH_18"/>
    <property type="match status" value="1"/>
</dbReference>
<dbReference type="RefSeq" id="WP_008340887.1">
    <property type="nucleotide sequence ID" value="NZ_AFRZ01000001.1"/>
</dbReference>
<evidence type="ECO:0000259" key="3">
    <source>
        <dbReference type="PROSITE" id="PS01124"/>
    </source>
</evidence>